<dbReference type="Gene3D" id="3.40.50.1820">
    <property type="entry name" value="alpha/beta hydrolase"/>
    <property type="match status" value="1"/>
</dbReference>
<organism evidence="5 6">
    <name type="scientific">Lophiotrema nucula</name>
    <dbReference type="NCBI Taxonomy" id="690887"/>
    <lineage>
        <taxon>Eukaryota</taxon>
        <taxon>Fungi</taxon>
        <taxon>Dikarya</taxon>
        <taxon>Ascomycota</taxon>
        <taxon>Pezizomycotina</taxon>
        <taxon>Dothideomycetes</taxon>
        <taxon>Pleosporomycetidae</taxon>
        <taxon>Pleosporales</taxon>
        <taxon>Lophiotremataceae</taxon>
        <taxon>Lophiotrema</taxon>
    </lineage>
</organism>
<dbReference type="PROSITE" id="PS00122">
    <property type="entry name" value="CARBOXYLESTERASE_B_1"/>
    <property type="match status" value="1"/>
</dbReference>
<dbReference type="InterPro" id="IPR002018">
    <property type="entry name" value="CarbesteraseB"/>
</dbReference>
<feature type="domain" description="Carboxylesterase type B" evidence="4">
    <location>
        <begin position="147"/>
        <end position="443"/>
    </location>
</feature>
<proteinExistence type="inferred from homology"/>
<dbReference type="InterPro" id="IPR019826">
    <property type="entry name" value="Carboxylesterase_B_AS"/>
</dbReference>
<dbReference type="InterPro" id="IPR029058">
    <property type="entry name" value="AB_hydrolase_fold"/>
</dbReference>
<keyword evidence="6" id="KW-1185">Reference proteome</keyword>
<dbReference type="SUPFAM" id="SSF53474">
    <property type="entry name" value="alpha/beta-Hydrolases"/>
    <property type="match status" value="1"/>
</dbReference>
<comment type="similarity">
    <text evidence="1 3">Belongs to the type-B carboxylesterase/lipase family.</text>
</comment>
<dbReference type="InterPro" id="IPR050309">
    <property type="entry name" value="Type-B_Carboxylest/Lipase"/>
</dbReference>
<evidence type="ECO:0000259" key="4">
    <source>
        <dbReference type="Pfam" id="PF00135"/>
    </source>
</evidence>
<name>A0A6A5ZUG0_9PLEO</name>
<dbReference type="EC" id="3.1.1.-" evidence="3"/>
<dbReference type="GO" id="GO:0016787">
    <property type="term" value="F:hydrolase activity"/>
    <property type="evidence" value="ECO:0007669"/>
    <property type="project" value="UniProtKB-KW"/>
</dbReference>
<keyword evidence="2 3" id="KW-0378">Hydrolase</keyword>
<dbReference type="PANTHER" id="PTHR11559">
    <property type="entry name" value="CARBOXYLESTERASE"/>
    <property type="match status" value="1"/>
</dbReference>
<dbReference type="OrthoDB" id="6846267at2759"/>
<dbReference type="AlphaFoldDB" id="A0A6A5ZUG0"/>
<evidence type="ECO:0000313" key="6">
    <source>
        <dbReference type="Proteomes" id="UP000799770"/>
    </source>
</evidence>
<evidence type="ECO:0000256" key="1">
    <source>
        <dbReference type="ARBA" id="ARBA00005964"/>
    </source>
</evidence>
<evidence type="ECO:0000313" key="5">
    <source>
        <dbReference type="EMBL" id="KAF2121851.1"/>
    </source>
</evidence>
<dbReference type="Proteomes" id="UP000799770">
    <property type="component" value="Unassembled WGS sequence"/>
</dbReference>
<dbReference type="Pfam" id="PF00135">
    <property type="entry name" value="COesterase"/>
    <property type="match status" value="2"/>
</dbReference>
<evidence type="ECO:0000256" key="2">
    <source>
        <dbReference type="ARBA" id="ARBA00022801"/>
    </source>
</evidence>
<accession>A0A6A5ZUG0</accession>
<protein>
    <recommendedName>
        <fullName evidence="3">Carboxylic ester hydrolase</fullName>
        <ecNumber evidence="3">3.1.1.-</ecNumber>
    </recommendedName>
</protein>
<gene>
    <name evidence="5" type="ORF">BDV96DRAFT_593813</name>
</gene>
<sequence length="508" mass="55519">MATLKTKIGVFNGKKGDIVEQYLGIKYASLSDQLAVPEIFSSYGAEIDATKFGSRCIAGDACAFEQSVLLQEAIDTPEAPLMSGTECLNLNIYRPGTSFDKPLPVMVFIHGGGYIIGSSHWPQYEPSRLVKLSVELGTPVIAVNFKCALLWIKAHVEAFGGDPENVTVFGESAGAVSVLSQLSSEESLFKRGISMSGTPVMLKPLELPRAEANYAVIMKALGLEDISLEGRIQKLKTVSPEELIAKTPMSAPTIPYLDGDVVPFKTTFRSLKRVSEKDAPIVPGRQWCEELMIGDCQHDGTIFFYMGLQPRLAGIASAFCASLSKNLANPSSAHSIFTAYNISPETSDEEATKKVFEFATDIAYVYPALAFACSWPGKVYYYNFNEPNHWEGSFKGHSTHGLDAALVFQNYNEKLEPEAKKVAIEFAKDFIDFANGTTPWKQFDKQEGFTKAFGPSDQGVSKIVGQNGYGQGRRDALGKLSSEGKVDLDELSLAWDAFIREGFVFGNK</sequence>
<dbReference type="EMBL" id="ML977311">
    <property type="protein sequence ID" value="KAF2121851.1"/>
    <property type="molecule type" value="Genomic_DNA"/>
</dbReference>
<reference evidence="5" key="1">
    <citation type="journal article" date="2020" name="Stud. Mycol.">
        <title>101 Dothideomycetes genomes: a test case for predicting lifestyles and emergence of pathogens.</title>
        <authorList>
            <person name="Haridas S."/>
            <person name="Albert R."/>
            <person name="Binder M."/>
            <person name="Bloem J."/>
            <person name="Labutti K."/>
            <person name="Salamov A."/>
            <person name="Andreopoulos B."/>
            <person name="Baker S."/>
            <person name="Barry K."/>
            <person name="Bills G."/>
            <person name="Bluhm B."/>
            <person name="Cannon C."/>
            <person name="Castanera R."/>
            <person name="Culley D."/>
            <person name="Daum C."/>
            <person name="Ezra D."/>
            <person name="Gonzalez J."/>
            <person name="Henrissat B."/>
            <person name="Kuo A."/>
            <person name="Liang C."/>
            <person name="Lipzen A."/>
            <person name="Lutzoni F."/>
            <person name="Magnuson J."/>
            <person name="Mondo S."/>
            <person name="Nolan M."/>
            <person name="Ohm R."/>
            <person name="Pangilinan J."/>
            <person name="Park H.-J."/>
            <person name="Ramirez L."/>
            <person name="Alfaro M."/>
            <person name="Sun H."/>
            <person name="Tritt A."/>
            <person name="Yoshinaga Y."/>
            <person name="Zwiers L.-H."/>
            <person name="Turgeon B."/>
            <person name="Goodwin S."/>
            <person name="Spatafora J."/>
            <person name="Crous P."/>
            <person name="Grigoriev I."/>
        </authorList>
    </citation>
    <scope>NUCLEOTIDE SEQUENCE</scope>
    <source>
        <strain evidence="5">CBS 627.86</strain>
    </source>
</reference>
<feature type="domain" description="Carboxylesterase type B" evidence="4">
    <location>
        <begin position="4"/>
        <end position="139"/>
    </location>
</feature>
<evidence type="ECO:0000256" key="3">
    <source>
        <dbReference type="RuleBase" id="RU361235"/>
    </source>
</evidence>